<dbReference type="InterPro" id="IPR029032">
    <property type="entry name" value="AhpD-like"/>
</dbReference>
<dbReference type="SUPFAM" id="SSF69118">
    <property type="entry name" value="AhpD-like"/>
    <property type="match status" value="1"/>
</dbReference>
<dbReference type="NCBIfam" id="TIGR00778">
    <property type="entry name" value="ahpD_dom"/>
    <property type="match status" value="1"/>
</dbReference>
<dbReference type="EMBL" id="QKTW01000016">
    <property type="protein sequence ID" value="PZF72902.1"/>
    <property type="molecule type" value="Genomic_DNA"/>
</dbReference>
<dbReference type="RefSeq" id="WP_110998935.1">
    <property type="nucleotide sequence ID" value="NZ_QKTW01000016.1"/>
</dbReference>
<dbReference type="PANTHER" id="PTHR34846:SF10">
    <property type="entry name" value="CYTOPLASMIC PROTEIN"/>
    <property type="match status" value="1"/>
</dbReference>
<evidence type="ECO:0000313" key="3">
    <source>
        <dbReference type="Proteomes" id="UP000248745"/>
    </source>
</evidence>
<proteinExistence type="predicted"/>
<dbReference type="PANTHER" id="PTHR34846">
    <property type="entry name" value="4-CARBOXYMUCONOLACTONE DECARBOXYLASE FAMILY PROTEIN (AFU_ORTHOLOGUE AFUA_6G11590)"/>
    <property type="match status" value="1"/>
</dbReference>
<dbReference type="GO" id="GO:0051920">
    <property type="term" value="F:peroxiredoxin activity"/>
    <property type="evidence" value="ECO:0007669"/>
    <property type="project" value="InterPro"/>
</dbReference>
<dbReference type="InterPro" id="IPR004675">
    <property type="entry name" value="AhpD_core"/>
</dbReference>
<dbReference type="InterPro" id="IPR003779">
    <property type="entry name" value="CMD-like"/>
</dbReference>
<dbReference type="Pfam" id="PF02627">
    <property type="entry name" value="CMD"/>
    <property type="match status" value="1"/>
</dbReference>
<evidence type="ECO:0000259" key="1">
    <source>
        <dbReference type="Pfam" id="PF02627"/>
    </source>
</evidence>
<sequence>MQKRINIYNVLPEAYKPMLALSKLVHDSSLDKKLLELIKIRASQINGCAYCLNMHTRDARKIGETEQRIFLLNAWRETTLFTDQERAVLAFTEAVTSISNHHVPDDVYAEMEKHFTEQEIGYVLTAIVVINGWNRFAIATNLPPEL</sequence>
<name>A0A2W2AH83_9BACT</name>
<dbReference type="Proteomes" id="UP000248745">
    <property type="component" value="Unassembled WGS sequence"/>
</dbReference>
<comment type="caution">
    <text evidence="2">The sequence shown here is derived from an EMBL/GenBank/DDBJ whole genome shotgun (WGS) entry which is preliminary data.</text>
</comment>
<dbReference type="OrthoDB" id="9801997at2"/>
<organism evidence="2 3">
    <name type="scientific">Taibaiella soli</name>
    <dbReference type="NCBI Taxonomy" id="1649169"/>
    <lineage>
        <taxon>Bacteria</taxon>
        <taxon>Pseudomonadati</taxon>
        <taxon>Bacteroidota</taxon>
        <taxon>Chitinophagia</taxon>
        <taxon>Chitinophagales</taxon>
        <taxon>Chitinophagaceae</taxon>
        <taxon>Taibaiella</taxon>
    </lineage>
</organism>
<keyword evidence="3" id="KW-1185">Reference proteome</keyword>
<feature type="domain" description="Carboxymuconolactone decarboxylase-like" evidence="1">
    <location>
        <begin position="12"/>
        <end position="93"/>
    </location>
</feature>
<dbReference type="Gene3D" id="1.20.1290.10">
    <property type="entry name" value="AhpD-like"/>
    <property type="match status" value="1"/>
</dbReference>
<gene>
    <name evidence="2" type="ORF">DN068_10855</name>
</gene>
<accession>A0A2W2AH83</accession>
<dbReference type="AlphaFoldDB" id="A0A2W2AH83"/>
<protein>
    <submittedName>
        <fullName evidence="2">Carboxymuconolactone decarboxylase family protein</fullName>
    </submittedName>
</protein>
<reference evidence="2 3" key="1">
    <citation type="submission" date="2018-06" db="EMBL/GenBank/DDBJ databases">
        <title>Mucibacter soli gen. nov., sp. nov., a new member of the family Chitinophagaceae producing mucin.</title>
        <authorList>
            <person name="Kim M.-K."/>
            <person name="Park S."/>
            <person name="Kim T.-S."/>
            <person name="Joung Y."/>
            <person name="Han J.-H."/>
            <person name="Kim S.B."/>
        </authorList>
    </citation>
    <scope>NUCLEOTIDE SEQUENCE [LARGE SCALE GENOMIC DNA]</scope>
    <source>
        <strain evidence="2 3">R1-15</strain>
    </source>
</reference>
<evidence type="ECO:0000313" key="2">
    <source>
        <dbReference type="EMBL" id="PZF72902.1"/>
    </source>
</evidence>